<dbReference type="PANTHER" id="PTHR23502:SF134">
    <property type="entry name" value="MAJOR FACILITATOR SUPERFAMILY (MFS) PROFILE DOMAIN-CONTAINING PROTEIN-RELATED"/>
    <property type="match status" value="1"/>
</dbReference>
<dbReference type="CDD" id="cd17323">
    <property type="entry name" value="MFS_Tpo1_MDR_like"/>
    <property type="match status" value="1"/>
</dbReference>
<dbReference type="GO" id="GO:0022857">
    <property type="term" value="F:transmembrane transporter activity"/>
    <property type="evidence" value="ECO:0007669"/>
    <property type="project" value="InterPro"/>
</dbReference>
<dbReference type="STRING" id="686832.A0A0C2Y4I2"/>
<dbReference type="InterPro" id="IPR011701">
    <property type="entry name" value="MFS"/>
</dbReference>
<gene>
    <name evidence="8" type="ORF">M413DRAFT_442721</name>
</gene>
<feature type="transmembrane region" description="Helical" evidence="6">
    <location>
        <begin position="59"/>
        <end position="79"/>
    </location>
</feature>
<feature type="transmembrane region" description="Helical" evidence="6">
    <location>
        <begin position="367"/>
        <end position="386"/>
    </location>
</feature>
<feature type="transmembrane region" description="Helical" evidence="6">
    <location>
        <begin position="392"/>
        <end position="419"/>
    </location>
</feature>
<evidence type="ECO:0000313" key="9">
    <source>
        <dbReference type="Proteomes" id="UP000053424"/>
    </source>
</evidence>
<keyword evidence="4 6" id="KW-0472">Membrane</keyword>
<dbReference type="SUPFAM" id="SSF103473">
    <property type="entry name" value="MFS general substrate transporter"/>
    <property type="match status" value="1"/>
</dbReference>
<evidence type="ECO:0000256" key="3">
    <source>
        <dbReference type="ARBA" id="ARBA00022989"/>
    </source>
</evidence>
<name>A0A0C2Y4I2_HEBCY</name>
<reference evidence="8 9" key="1">
    <citation type="submission" date="2014-04" db="EMBL/GenBank/DDBJ databases">
        <authorList>
            <consortium name="DOE Joint Genome Institute"/>
            <person name="Kuo A."/>
            <person name="Gay G."/>
            <person name="Dore J."/>
            <person name="Kohler A."/>
            <person name="Nagy L.G."/>
            <person name="Floudas D."/>
            <person name="Copeland A."/>
            <person name="Barry K.W."/>
            <person name="Cichocki N."/>
            <person name="Veneault-Fourrey C."/>
            <person name="LaButti K."/>
            <person name="Lindquist E.A."/>
            <person name="Lipzen A."/>
            <person name="Lundell T."/>
            <person name="Morin E."/>
            <person name="Murat C."/>
            <person name="Sun H."/>
            <person name="Tunlid A."/>
            <person name="Henrissat B."/>
            <person name="Grigoriev I.V."/>
            <person name="Hibbett D.S."/>
            <person name="Martin F."/>
            <person name="Nordberg H.P."/>
            <person name="Cantor M.N."/>
            <person name="Hua S.X."/>
        </authorList>
    </citation>
    <scope>NUCLEOTIDE SEQUENCE [LARGE SCALE GENOMIC DNA]</scope>
    <source>
        <strain evidence="9">h7</strain>
    </source>
</reference>
<sequence>MNSSESEQSTTPIEHPSFDEKKVSVREDWKDVELDQKFLVAFSLGDRRNPINFGKPRKWVITTVASFFTTLVSSAATSFSNGTPSMVRDLNCTTLQATLGLSLYIFGFGVLPLVTSAFSEEFGRQPLYYASLMGLILAHLMVALAKNIQVVLLARFLQGAFGSTGATMVAGTVADIWSPEERGLPMSVYSLMAFAGNGFGALVGGWTETNPKLEWRWIQWIHLMILFPGMIPVMKETRASVTLAKLASKLRKETGDQRYQPLLPESERNHNLRQMIYISCTRPIYLLFSEPIVFAVSMWLGFAWGVYYCMIESIPPVFKSLHQFNQGEVGSVYMTMALGGLLGFLTNFYQEKLYQRNVEKRGPQARLYLVCGAAFLFPISMFMFAWTSLPSLPWALLIVALIIFVWAVFVMYLAIFTYLADCYGPYASSALAGQSLFRCLTATVFPLFADQMFKGLGYRWANSLFGFIALAMSPVPIVLFFYGPRILARSRTFQSIQSPHESLSAPSNFPSHRE</sequence>
<dbReference type="OrthoDB" id="5376138at2759"/>
<organism evidence="8 9">
    <name type="scientific">Hebeloma cylindrosporum</name>
    <dbReference type="NCBI Taxonomy" id="76867"/>
    <lineage>
        <taxon>Eukaryota</taxon>
        <taxon>Fungi</taxon>
        <taxon>Dikarya</taxon>
        <taxon>Basidiomycota</taxon>
        <taxon>Agaricomycotina</taxon>
        <taxon>Agaricomycetes</taxon>
        <taxon>Agaricomycetidae</taxon>
        <taxon>Agaricales</taxon>
        <taxon>Agaricineae</taxon>
        <taxon>Hymenogastraceae</taxon>
        <taxon>Hebeloma</taxon>
    </lineage>
</organism>
<reference evidence="9" key="2">
    <citation type="submission" date="2015-01" db="EMBL/GenBank/DDBJ databases">
        <title>Evolutionary Origins and Diversification of the Mycorrhizal Mutualists.</title>
        <authorList>
            <consortium name="DOE Joint Genome Institute"/>
            <consortium name="Mycorrhizal Genomics Consortium"/>
            <person name="Kohler A."/>
            <person name="Kuo A."/>
            <person name="Nagy L.G."/>
            <person name="Floudas D."/>
            <person name="Copeland A."/>
            <person name="Barry K.W."/>
            <person name="Cichocki N."/>
            <person name="Veneault-Fourrey C."/>
            <person name="LaButti K."/>
            <person name="Lindquist E.A."/>
            <person name="Lipzen A."/>
            <person name="Lundell T."/>
            <person name="Morin E."/>
            <person name="Murat C."/>
            <person name="Riley R."/>
            <person name="Ohm R."/>
            <person name="Sun H."/>
            <person name="Tunlid A."/>
            <person name="Henrissat B."/>
            <person name="Grigoriev I.V."/>
            <person name="Hibbett D.S."/>
            <person name="Martin F."/>
        </authorList>
    </citation>
    <scope>NUCLEOTIDE SEQUENCE [LARGE SCALE GENOMIC DNA]</scope>
    <source>
        <strain evidence="9">h7</strain>
    </source>
</reference>
<keyword evidence="9" id="KW-1185">Reference proteome</keyword>
<protein>
    <recommendedName>
        <fullName evidence="7">Major facilitator superfamily (MFS) profile domain-containing protein</fullName>
    </recommendedName>
</protein>
<evidence type="ECO:0000256" key="4">
    <source>
        <dbReference type="ARBA" id="ARBA00023136"/>
    </source>
</evidence>
<dbReference type="Proteomes" id="UP000053424">
    <property type="component" value="Unassembled WGS sequence"/>
</dbReference>
<dbReference type="EMBL" id="KN831773">
    <property type="protein sequence ID" value="KIM44763.1"/>
    <property type="molecule type" value="Genomic_DNA"/>
</dbReference>
<dbReference type="Gene3D" id="1.20.1250.20">
    <property type="entry name" value="MFS general substrate transporter like domains"/>
    <property type="match status" value="1"/>
</dbReference>
<dbReference type="GO" id="GO:0005886">
    <property type="term" value="C:plasma membrane"/>
    <property type="evidence" value="ECO:0007669"/>
    <property type="project" value="TreeGrafter"/>
</dbReference>
<dbReference type="HOGENOM" id="CLU_008455_0_4_1"/>
<evidence type="ECO:0000256" key="2">
    <source>
        <dbReference type="ARBA" id="ARBA00022692"/>
    </source>
</evidence>
<feature type="transmembrane region" description="Helical" evidence="6">
    <location>
        <begin position="99"/>
        <end position="119"/>
    </location>
</feature>
<feature type="transmembrane region" description="Helical" evidence="6">
    <location>
        <begin position="126"/>
        <end position="144"/>
    </location>
</feature>
<feature type="transmembrane region" description="Helical" evidence="6">
    <location>
        <begin position="460"/>
        <end position="482"/>
    </location>
</feature>
<dbReference type="InterPro" id="IPR020846">
    <property type="entry name" value="MFS_dom"/>
</dbReference>
<feature type="region of interest" description="Disordered" evidence="5">
    <location>
        <begin position="1"/>
        <end position="20"/>
    </location>
</feature>
<keyword evidence="2 6" id="KW-0812">Transmembrane</keyword>
<feature type="domain" description="Major facilitator superfamily (MFS) profile" evidence="7">
    <location>
        <begin position="58"/>
        <end position="487"/>
    </location>
</feature>
<feature type="compositionally biased region" description="Polar residues" evidence="5">
    <location>
        <begin position="1"/>
        <end position="12"/>
    </location>
</feature>
<dbReference type="AlphaFoldDB" id="A0A0C2Y4I2"/>
<dbReference type="PANTHER" id="PTHR23502">
    <property type="entry name" value="MAJOR FACILITATOR SUPERFAMILY"/>
    <property type="match status" value="1"/>
</dbReference>
<feature type="transmembrane region" description="Helical" evidence="6">
    <location>
        <begin position="327"/>
        <end position="346"/>
    </location>
</feature>
<feature type="transmembrane region" description="Helical" evidence="6">
    <location>
        <begin position="156"/>
        <end position="174"/>
    </location>
</feature>
<feature type="transmembrane region" description="Helical" evidence="6">
    <location>
        <begin position="426"/>
        <end position="448"/>
    </location>
</feature>
<feature type="transmembrane region" description="Helical" evidence="6">
    <location>
        <begin position="284"/>
        <end position="307"/>
    </location>
</feature>
<feature type="transmembrane region" description="Helical" evidence="6">
    <location>
        <begin position="186"/>
        <end position="205"/>
    </location>
</feature>
<evidence type="ECO:0000259" key="7">
    <source>
        <dbReference type="PROSITE" id="PS50850"/>
    </source>
</evidence>
<dbReference type="FunFam" id="1.20.1250.20:FF:000082">
    <property type="entry name" value="MFS multidrug transporter, putative"/>
    <property type="match status" value="1"/>
</dbReference>
<evidence type="ECO:0000256" key="1">
    <source>
        <dbReference type="ARBA" id="ARBA00004141"/>
    </source>
</evidence>
<proteinExistence type="predicted"/>
<evidence type="ECO:0000256" key="5">
    <source>
        <dbReference type="SAM" id="MobiDB-lite"/>
    </source>
</evidence>
<keyword evidence="3 6" id="KW-1133">Transmembrane helix</keyword>
<comment type="subcellular location">
    <subcellularLocation>
        <location evidence="1">Membrane</location>
        <topology evidence="1">Multi-pass membrane protein</topology>
    </subcellularLocation>
</comment>
<dbReference type="Pfam" id="PF07690">
    <property type="entry name" value="MFS_1"/>
    <property type="match status" value="1"/>
</dbReference>
<accession>A0A0C2Y4I2</accession>
<dbReference type="InterPro" id="IPR036259">
    <property type="entry name" value="MFS_trans_sf"/>
</dbReference>
<evidence type="ECO:0000313" key="8">
    <source>
        <dbReference type="EMBL" id="KIM44763.1"/>
    </source>
</evidence>
<dbReference type="PROSITE" id="PS50850">
    <property type="entry name" value="MFS"/>
    <property type="match status" value="1"/>
</dbReference>
<evidence type="ECO:0000256" key="6">
    <source>
        <dbReference type="SAM" id="Phobius"/>
    </source>
</evidence>